<proteinExistence type="predicted"/>
<keyword evidence="3" id="KW-1185">Reference proteome</keyword>
<gene>
    <name evidence="2" type="ORF">APHIGO_LOCUS7081</name>
</gene>
<name>A0A9P0J8R6_APHGO</name>
<feature type="domain" description="MADF" evidence="1">
    <location>
        <begin position="73"/>
        <end position="157"/>
    </location>
</feature>
<sequence>MGLNDKNHICSETQPKKYTFQKIQTKDASESSNTISSKPCIISDFMAEIEQEEHSYTSISENIDDDDNEFYTNLISAIHERNPLWDHHLPMSNRYEPIKQALWNEIYVALNGIYPIEVLKKKWKYLREKYVREKKTGKWCCRREKKKFGAICSHCIF</sequence>
<evidence type="ECO:0000259" key="1">
    <source>
        <dbReference type="PROSITE" id="PS51029"/>
    </source>
</evidence>
<dbReference type="EMBL" id="OU899035">
    <property type="protein sequence ID" value="CAH1726142.1"/>
    <property type="molecule type" value="Genomic_DNA"/>
</dbReference>
<dbReference type="SMART" id="SM00595">
    <property type="entry name" value="MADF"/>
    <property type="match status" value="1"/>
</dbReference>
<evidence type="ECO:0000313" key="3">
    <source>
        <dbReference type="Proteomes" id="UP001154329"/>
    </source>
</evidence>
<dbReference type="PROSITE" id="PS51029">
    <property type="entry name" value="MADF"/>
    <property type="match status" value="1"/>
</dbReference>
<dbReference type="Proteomes" id="UP001154329">
    <property type="component" value="Chromosome 2"/>
</dbReference>
<accession>A0A9P0J8R6</accession>
<reference evidence="2" key="1">
    <citation type="submission" date="2022-02" db="EMBL/GenBank/DDBJ databases">
        <authorList>
            <person name="King R."/>
        </authorList>
    </citation>
    <scope>NUCLEOTIDE SEQUENCE</scope>
</reference>
<protein>
    <recommendedName>
        <fullName evidence="1">MADF domain-containing protein</fullName>
    </recommendedName>
</protein>
<dbReference type="AlphaFoldDB" id="A0A9P0J8R6"/>
<organism evidence="2 3">
    <name type="scientific">Aphis gossypii</name>
    <name type="common">Cotton aphid</name>
    <dbReference type="NCBI Taxonomy" id="80765"/>
    <lineage>
        <taxon>Eukaryota</taxon>
        <taxon>Metazoa</taxon>
        <taxon>Ecdysozoa</taxon>
        <taxon>Arthropoda</taxon>
        <taxon>Hexapoda</taxon>
        <taxon>Insecta</taxon>
        <taxon>Pterygota</taxon>
        <taxon>Neoptera</taxon>
        <taxon>Paraneoptera</taxon>
        <taxon>Hemiptera</taxon>
        <taxon>Sternorrhyncha</taxon>
        <taxon>Aphidomorpha</taxon>
        <taxon>Aphidoidea</taxon>
        <taxon>Aphididae</taxon>
        <taxon>Aphidini</taxon>
        <taxon>Aphis</taxon>
        <taxon>Aphis</taxon>
    </lineage>
</organism>
<evidence type="ECO:0000313" key="2">
    <source>
        <dbReference type="EMBL" id="CAH1726142.1"/>
    </source>
</evidence>
<dbReference type="InterPro" id="IPR006578">
    <property type="entry name" value="MADF-dom"/>
</dbReference>
<reference evidence="2" key="2">
    <citation type="submission" date="2022-10" db="EMBL/GenBank/DDBJ databases">
        <authorList>
            <consortium name="ENA_rothamsted_submissions"/>
            <consortium name="culmorum"/>
            <person name="King R."/>
        </authorList>
    </citation>
    <scope>NUCLEOTIDE SEQUENCE</scope>
</reference>
<dbReference type="Pfam" id="PF10545">
    <property type="entry name" value="MADF_DNA_bdg"/>
    <property type="match status" value="1"/>
</dbReference>